<name>A0ABS2RNW2_9ACTN</name>
<proteinExistence type="predicted"/>
<accession>A0ABS2RNW2</accession>
<gene>
    <name evidence="1" type="ORF">JOE57_003606</name>
</gene>
<keyword evidence="2" id="KW-1185">Reference proteome</keyword>
<comment type="caution">
    <text evidence="1">The sequence shown here is derived from an EMBL/GenBank/DDBJ whole genome shotgun (WGS) entry which is preliminary data.</text>
</comment>
<protein>
    <submittedName>
        <fullName evidence="1">Uncharacterized protein</fullName>
    </submittedName>
</protein>
<dbReference type="RefSeq" id="WP_204920033.1">
    <property type="nucleotide sequence ID" value="NZ_BAAAQP010000003.1"/>
</dbReference>
<organism evidence="1 2">
    <name type="scientific">Microlunatus panaciterrae</name>
    <dbReference type="NCBI Taxonomy" id="400768"/>
    <lineage>
        <taxon>Bacteria</taxon>
        <taxon>Bacillati</taxon>
        <taxon>Actinomycetota</taxon>
        <taxon>Actinomycetes</taxon>
        <taxon>Propionibacteriales</taxon>
        <taxon>Propionibacteriaceae</taxon>
        <taxon>Microlunatus</taxon>
    </lineage>
</organism>
<dbReference type="Proteomes" id="UP000704762">
    <property type="component" value="Unassembled WGS sequence"/>
</dbReference>
<reference evidence="1 2" key="1">
    <citation type="submission" date="2021-01" db="EMBL/GenBank/DDBJ databases">
        <title>Sequencing the genomes of 1000 actinobacteria strains.</title>
        <authorList>
            <person name="Klenk H.-P."/>
        </authorList>
    </citation>
    <scope>NUCLEOTIDE SEQUENCE [LARGE SCALE GENOMIC DNA]</scope>
    <source>
        <strain evidence="1 2">DSM 18662</strain>
    </source>
</reference>
<evidence type="ECO:0000313" key="2">
    <source>
        <dbReference type="Proteomes" id="UP000704762"/>
    </source>
</evidence>
<evidence type="ECO:0000313" key="1">
    <source>
        <dbReference type="EMBL" id="MBM7800685.1"/>
    </source>
</evidence>
<sequence>MSTQIYTPPGWPDRVRPPGAPDWEATAIAFLLDCCPPDFRAYPVLRRHPVVLARFAAQFVEGQYHSTQEGLAGVRVSLHDYVSADVVESAADALLEQSAQLARTRRAVALVEEALRGKVFVRRL</sequence>
<dbReference type="EMBL" id="JAFBCF010000001">
    <property type="protein sequence ID" value="MBM7800685.1"/>
    <property type="molecule type" value="Genomic_DNA"/>
</dbReference>